<protein>
    <submittedName>
        <fullName evidence="2">Succinyl-CoA ligase [ADP-forming] alpha chain</fullName>
        <ecNumber evidence="2">6.2.1.5</ecNumber>
    </submittedName>
</protein>
<reference evidence="2" key="1">
    <citation type="submission" date="2020-02" db="EMBL/GenBank/DDBJ databases">
        <authorList>
            <person name="Meier V. D."/>
        </authorList>
    </citation>
    <scope>NUCLEOTIDE SEQUENCE</scope>
    <source>
        <strain evidence="2">AVDCRST_MAG53</strain>
    </source>
</reference>
<dbReference type="GO" id="GO:0004775">
    <property type="term" value="F:succinate-CoA ligase (ADP-forming) activity"/>
    <property type="evidence" value="ECO:0007669"/>
    <property type="project" value="UniProtKB-EC"/>
</dbReference>
<dbReference type="EC" id="6.2.1.5" evidence="2"/>
<feature type="non-terminal residue" evidence="2">
    <location>
        <position position="307"/>
    </location>
</feature>
<name>A0A6J4T489_9ACTN</name>
<feature type="compositionally biased region" description="Basic residues" evidence="1">
    <location>
        <begin position="49"/>
        <end position="107"/>
    </location>
</feature>
<feature type="non-terminal residue" evidence="2">
    <location>
        <position position="1"/>
    </location>
</feature>
<proteinExistence type="predicted"/>
<feature type="compositionally biased region" description="Basic and acidic residues" evidence="1">
    <location>
        <begin position="108"/>
        <end position="130"/>
    </location>
</feature>
<feature type="compositionally biased region" description="Basic residues" evidence="1">
    <location>
        <begin position="257"/>
        <end position="270"/>
    </location>
</feature>
<feature type="compositionally biased region" description="Basic and acidic residues" evidence="1">
    <location>
        <begin position="33"/>
        <end position="42"/>
    </location>
</feature>
<feature type="compositionally biased region" description="Basic residues" evidence="1">
    <location>
        <begin position="1"/>
        <end position="32"/>
    </location>
</feature>
<evidence type="ECO:0000313" key="2">
    <source>
        <dbReference type="EMBL" id="CAA9512742.1"/>
    </source>
</evidence>
<dbReference type="AlphaFoldDB" id="A0A6J4T489"/>
<feature type="compositionally biased region" description="Basic and acidic residues" evidence="1">
    <location>
        <begin position="157"/>
        <end position="204"/>
    </location>
</feature>
<evidence type="ECO:0000256" key="1">
    <source>
        <dbReference type="SAM" id="MobiDB-lite"/>
    </source>
</evidence>
<gene>
    <name evidence="2" type="ORF">AVDCRST_MAG53-2729</name>
</gene>
<feature type="compositionally biased region" description="Basic and acidic residues" evidence="1">
    <location>
        <begin position="228"/>
        <end position="242"/>
    </location>
</feature>
<feature type="compositionally biased region" description="Basic residues" evidence="1">
    <location>
        <begin position="131"/>
        <end position="145"/>
    </location>
</feature>
<feature type="region of interest" description="Disordered" evidence="1">
    <location>
        <begin position="1"/>
        <end position="307"/>
    </location>
</feature>
<feature type="compositionally biased region" description="Basic and acidic residues" evidence="1">
    <location>
        <begin position="271"/>
        <end position="307"/>
    </location>
</feature>
<feature type="compositionally biased region" description="Basic residues" evidence="1">
    <location>
        <begin position="205"/>
        <end position="226"/>
    </location>
</feature>
<organism evidence="2">
    <name type="scientific">uncultured Solirubrobacteraceae bacterium</name>
    <dbReference type="NCBI Taxonomy" id="1162706"/>
    <lineage>
        <taxon>Bacteria</taxon>
        <taxon>Bacillati</taxon>
        <taxon>Actinomycetota</taxon>
        <taxon>Thermoleophilia</taxon>
        <taxon>Solirubrobacterales</taxon>
        <taxon>Solirubrobacteraceae</taxon>
        <taxon>environmental samples</taxon>
    </lineage>
</organism>
<dbReference type="EMBL" id="CADCVR010000086">
    <property type="protein sequence ID" value="CAA9512742.1"/>
    <property type="molecule type" value="Genomic_DNA"/>
</dbReference>
<accession>A0A6J4T489</accession>
<keyword evidence="2" id="KW-0436">Ligase</keyword>
<sequence>VHPRRQRHDVHRPGHHGPRGRQPHARVPRLRHGREGGRRRDAGPQGPRGARRPRLRHGRPGRRASRSAHRRLRRHGAARLHQGRGLRGHRERHQADRHRHGAHPAPRRRPDGRARRPARRADHRPELPRDHRPRRHQDGRHRRPGQGRGQGLLPRTGRRDLPFRRHDDGDVEHADRDGPRPVDGGLDRGRRDHRPDLRRADAPLRGRRGHAGHRDLHRTRWSHGGRARALDDREPVAPADRRLHGRQVHGRDAGHVLRPRGHDRRGHPGHGRREDRATGRGRDRRGRGDLRDPRPGQAGRQREDPSM</sequence>